<proteinExistence type="predicted"/>
<dbReference type="InterPro" id="IPR036691">
    <property type="entry name" value="Endo/exonu/phosph_ase_sf"/>
</dbReference>
<dbReference type="InterPro" id="IPR005135">
    <property type="entry name" value="Endo/exonuclease/phosphatase"/>
</dbReference>
<dbReference type="SUPFAM" id="SSF56219">
    <property type="entry name" value="DNase I-like"/>
    <property type="match status" value="1"/>
</dbReference>
<evidence type="ECO:0000259" key="2">
    <source>
        <dbReference type="Pfam" id="PF03372"/>
    </source>
</evidence>
<evidence type="ECO:0000256" key="1">
    <source>
        <dbReference type="SAM" id="Phobius"/>
    </source>
</evidence>
<reference evidence="3" key="1">
    <citation type="submission" date="2016-03" db="EMBL/GenBank/DDBJ databases">
        <authorList>
            <person name="Ploux O."/>
        </authorList>
    </citation>
    <scope>NUCLEOTIDE SEQUENCE</scope>
    <source>
        <strain evidence="3">UC10</strain>
    </source>
</reference>
<keyword evidence="3" id="KW-0255">Endonuclease</keyword>
<dbReference type="GO" id="GO:0004527">
    <property type="term" value="F:exonuclease activity"/>
    <property type="evidence" value="ECO:0007669"/>
    <property type="project" value="UniProtKB-KW"/>
</dbReference>
<feature type="transmembrane region" description="Helical" evidence="1">
    <location>
        <begin position="38"/>
        <end position="58"/>
    </location>
</feature>
<accession>A0A1Y5PAV1</accession>
<protein>
    <submittedName>
        <fullName evidence="3">Endonuclease/exonuclease/phosphatase</fullName>
    </submittedName>
</protein>
<keyword evidence="3" id="KW-0540">Nuclease</keyword>
<dbReference type="AlphaFoldDB" id="A0A1Y5PAV1"/>
<keyword evidence="3" id="KW-0378">Hydrolase</keyword>
<keyword evidence="1" id="KW-0472">Membrane</keyword>
<dbReference type="Gene3D" id="3.60.10.10">
    <property type="entry name" value="Endonuclease/exonuclease/phosphatase"/>
    <property type="match status" value="1"/>
</dbReference>
<feature type="transmembrane region" description="Helical" evidence="1">
    <location>
        <begin position="64"/>
        <end position="87"/>
    </location>
</feature>
<keyword evidence="1" id="KW-0812">Transmembrane</keyword>
<gene>
    <name evidence="3" type="ORF">MHPYR_280014</name>
</gene>
<dbReference type="EMBL" id="FLQS01000021">
    <property type="protein sequence ID" value="SBS75846.1"/>
    <property type="molecule type" value="Genomic_DNA"/>
</dbReference>
<dbReference type="Pfam" id="PF03372">
    <property type="entry name" value="Exo_endo_phos"/>
    <property type="match status" value="1"/>
</dbReference>
<organism evidence="3">
    <name type="scientific">uncultured Mycobacterium sp</name>
    <dbReference type="NCBI Taxonomy" id="171292"/>
    <lineage>
        <taxon>Bacteria</taxon>
        <taxon>Bacillati</taxon>
        <taxon>Actinomycetota</taxon>
        <taxon>Actinomycetes</taxon>
        <taxon>Mycobacteriales</taxon>
        <taxon>Mycobacteriaceae</taxon>
        <taxon>Mycobacterium</taxon>
        <taxon>environmental samples</taxon>
    </lineage>
</organism>
<sequence length="331" mass="35130">MSRRIYVGILAALVVAILLVAILALIARKQPISNIPGLVLAVGSPYMSLAAFAGLVVAATCRRFLLSMLAVGVVAASLAVQISWYYLGRPTDVGAYLDIRVLSSNLRHGHADPAFLVNLAEDGADLVTVAELTPEAAQRLKRAGIDKAFPFSHLIPAPGAGGIGMWSRYPLTVLSEPRHRRVSIPAARLEIPGLRFEPLLASVHVYSPVADDSNTVDAWRGGMAGAKVQLDSFARTAGPGAVIIGGDYNSTPDMRQFRDLLTNGFRDAVEQSGSGFAPTFPSNRKFPPVITIDHVLTRNASAASVQTIEVPGSDHRALLATVRLPVDPTAS</sequence>
<feature type="transmembrane region" description="Helical" evidence="1">
    <location>
        <begin position="6"/>
        <end position="26"/>
    </location>
</feature>
<keyword evidence="3" id="KW-0269">Exonuclease</keyword>
<dbReference type="GO" id="GO:0004519">
    <property type="term" value="F:endonuclease activity"/>
    <property type="evidence" value="ECO:0007669"/>
    <property type="project" value="UniProtKB-KW"/>
</dbReference>
<evidence type="ECO:0000313" key="3">
    <source>
        <dbReference type="EMBL" id="SBS75846.1"/>
    </source>
</evidence>
<keyword evidence="1" id="KW-1133">Transmembrane helix</keyword>
<feature type="domain" description="Endonuclease/exonuclease/phosphatase" evidence="2">
    <location>
        <begin position="103"/>
        <end position="315"/>
    </location>
</feature>
<name>A0A1Y5PAV1_9MYCO</name>